<sequence>MSGSLAAFQDAFVAALTDAPGSATGEVAALVGQPGFAVYRNTLAKGCVDALRANFPAVERLVGEEWFAAAATLYAREMPPRSGPLLEYGENFPAFLHGFEPARALPYLAGVAQLDLLWLEVFSAVEQPVLALAALAAQSPEQLARQTLVPRAALRWRWFAELPVYSIWSCTREGRVVPAELVWQGEGVLLSRSAGRIGWQPLERGGCAFLDACAAGRSLEQASEQALAVQPQLDFNDLLGRLLAAGAFAALVPTTPST</sequence>
<dbReference type="Proteomes" id="UP000782475">
    <property type="component" value="Unassembled WGS sequence"/>
</dbReference>
<dbReference type="EMBL" id="JAHHFP010000001">
    <property type="protein sequence ID" value="MBX7270190.1"/>
    <property type="molecule type" value="Genomic_DNA"/>
</dbReference>
<keyword evidence="2" id="KW-1185">Reference proteome</keyword>
<accession>A0ACC5VDV8</accession>
<organism evidence="1 2">
    <name type="scientific">Stutzerimonas chloritidismutans</name>
    <name type="common">Pseudomonas chloritidismutans</name>
    <dbReference type="NCBI Taxonomy" id="203192"/>
    <lineage>
        <taxon>Bacteria</taxon>
        <taxon>Pseudomonadati</taxon>
        <taxon>Pseudomonadota</taxon>
        <taxon>Gammaproteobacteria</taxon>
        <taxon>Pseudomonadales</taxon>
        <taxon>Pseudomonadaceae</taxon>
        <taxon>Stutzerimonas</taxon>
    </lineage>
</organism>
<reference evidence="1 2" key="1">
    <citation type="journal article" date="2021" name="Appl. Microbiol. Biotechnol.">
        <title>Biotechnological applications of marine bacteria in bioremediation of environments polluted with hydrocarbons and plastics.</title>
        <authorList>
            <person name="Muriel-Millan L.F."/>
            <person name="Millan-Lopez S."/>
            <person name="Pardo-Lopez L."/>
        </authorList>
    </citation>
    <scope>NUCLEOTIDE SEQUENCE [LARGE SCALE GENOMIC DNA]</scope>
    <source>
        <strain evidence="1 2">GOM4</strain>
    </source>
</reference>
<gene>
    <name evidence="1" type="ORF">KJJ99_00015</name>
</gene>
<comment type="caution">
    <text evidence="1">The sequence shown here is derived from an EMBL/GenBank/DDBJ whole genome shotgun (WGS) entry which is preliminary data.</text>
</comment>
<keyword evidence="1" id="KW-0238">DNA-binding</keyword>
<evidence type="ECO:0000313" key="1">
    <source>
        <dbReference type="EMBL" id="MBX7270190.1"/>
    </source>
</evidence>
<name>A0ACC5VDV8_STUCH</name>
<protein>
    <submittedName>
        <fullName evidence="1">DNA-binding domain-containing protein</fullName>
    </submittedName>
</protein>
<proteinExistence type="predicted"/>
<evidence type="ECO:0000313" key="2">
    <source>
        <dbReference type="Proteomes" id="UP000782475"/>
    </source>
</evidence>